<protein>
    <submittedName>
        <fullName evidence="13">NADP-dependent malic enzyme</fullName>
    </submittedName>
</protein>
<dbReference type="Proteomes" id="UP000196531">
    <property type="component" value="Unassembled WGS sequence"/>
</dbReference>
<dbReference type="SMART" id="SM01274">
    <property type="entry name" value="malic"/>
    <property type="match status" value="1"/>
</dbReference>
<evidence type="ECO:0000256" key="2">
    <source>
        <dbReference type="ARBA" id="ARBA00001946"/>
    </source>
</evidence>
<dbReference type="PANTHER" id="PTHR43237:SF4">
    <property type="entry name" value="NADP-DEPENDENT MALIC ENZYME"/>
    <property type="match status" value="1"/>
</dbReference>
<gene>
    <name evidence="13" type="ORF">A9Q84_04595</name>
</gene>
<comment type="cofactor">
    <cofactor evidence="1">
        <name>Mn(2+)</name>
        <dbReference type="ChEBI" id="CHEBI:29035"/>
    </cofactor>
</comment>
<feature type="binding site" evidence="10">
    <location>
        <position position="292"/>
    </location>
    <ligand>
        <name>a divalent metal cation</name>
        <dbReference type="ChEBI" id="CHEBI:60240"/>
    </ligand>
</feature>
<evidence type="ECO:0000256" key="5">
    <source>
        <dbReference type="ARBA" id="ARBA00022723"/>
    </source>
</evidence>
<dbReference type="Gene3D" id="3.40.50.720">
    <property type="entry name" value="NAD(P)-binding Rossmann-like Domain"/>
    <property type="match status" value="1"/>
</dbReference>
<feature type="binding site" evidence="10">
    <location>
        <position position="167"/>
    </location>
    <ligand>
        <name>a divalent metal cation</name>
        <dbReference type="ChEBI" id="CHEBI:60240"/>
    </ligand>
</feature>
<evidence type="ECO:0000313" key="14">
    <source>
        <dbReference type="Proteomes" id="UP000196531"/>
    </source>
</evidence>
<dbReference type="GO" id="GO:0051287">
    <property type="term" value="F:NAD binding"/>
    <property type="evidence" value="ECO:0007669"/>
    <property type="project" value="InterPro"/>
</dbReference>
<feature type="domain" description="Malic enzyme NAD-binding" evidence="11">
    <location>
        <begin position="168"/>
        <end position="405"/>
    </location>
</feature>
<accession>A0A1Y5FAX0</accession>
<evidence type="ECO:0000256" key="1">
    <source>
        <dbReference type="ARBA" id="ARBA00001936"/>
    </source>
</evidence>
<feature type="binding site" evidence="10">
    <location>
        <begin position="81"/>
        <end position="88"/>
    </location>
    <ligand>
        <name>NADP(+)</name>
        <dbReference type="ChEBI" id="CHEBI:58349"/>
    </ligand>
</feature>
<feature type="binding site" evidence="9">
    <location>
        <position position="142"/>
    </location>
    <ligand>
        <name>a divalent metal cation</name>
        <dbReference type="ChEBI" id="CHEBI:60240"/>
    </ligand>
</feature>
<dbReference type="FunFam" id="3.40.50.10380:FF:000003">
    <property type="entry name" value="NADP-dependent malic enzyme"/>
    <property type="match status" value="1"/>
</dbReference>
<evidence type="ECO:0000259" key="12">
    <source>
        <dbReference type="SMART" id="SM01274"/>
    </source>
</evidence>
<keyword evidence="6" id="KW-0560">Oxidoreductase</keyword>
<dbReference type="InterPro" id="IPR012302">
    <property type="entry name" value="Malic_NAD-bd"/>
</dbReference>
<dbReference type="Pfam" id="PF03949">
    <property type="entry name" value="Malic_M"/>
    <property type="match status" value="1"/>
</dbReference>
<dbReference type="InterPro" id="IPR002505">
    <property type="entry name" value="PTA_PTB"/>
</dbReference>
<dbReference type="InterPro" id="IPR042112">
    <property type="entry name" value="P_AcTrfase_dom2"/>
</dbReference>
<dbReference type="InterPro" id="IPR042113">
    <property type="entry name" value="P_AcTrfase_dom1"/>
</dbReference>
<organism evidence="13 14">
    <name type="scientific">Halobacteriovorax marinus</name>
    <dbReference type="NCBI Taxonomy" id="97084"/>
    <lineage>
        <taxon>Bacteria</taxon>
        <taxon>Pseudomonadati</taxon>
        <taxon>Bdellovibrionota</taxon>
        <taxon>Bacteriovoracia</taxon>
        <taxon>Bacteriovoracales</taxon>
        <taxon>Halobacteriovoraceae</taxon>
        <taxon>Halobacteriovorax</taxon>
    </lineage>
</organism>
<reference evidence="14" key="1">
    <citation type="journal article" date="2017" name="Proc. Natl. Acad. Sci. U.S.A.">
        <title>Simulation of Deepwater Horizon oil plume reveals substrate specialization within a complex community of hydrocarbon-degraders.</title>
        <authorList>
            <person name="Hu P."/>
            <person name="Dubinsky E.A."/>
            <person name="Probst A.J."/>
            <person name="Wang J."/>
            <person name="Sieber C.M.K."/>
            <person name="Tom L.M."/>
            <person name="Gardinali P."/>
            <person name="Banfield J.F."/>
            <person name="Atlas R.M."/>
            <person name="Andersen G.L."/>
        </authorList>
    </citation>
    <scope>NUCLEOTIDE SEQUENCE [LARGE SCALE GENOMIC DNA]</scope>
</reference>
<dbReference type="InterPro" id="IPR037062">
    <property type="entry name" value="Malic_N_dom_sf"/>
</dbReference>
<dbReference type="GO" id="GO:0006108">
    <property type="term" value="P:malate metabolic process"/>
    <property type="evidence" value="ECO:0007669"/>
    <property type="project" value="InterPro"/>
</dbReference>
<comment type="caution">
    <text evidence="13">The sequence shown here is derived from an EMBL/GenBank/DDBJ whole genome shotgun (WGS) entry which is preliminary data.</text>
</comment>
<evidence type="ECO:0000256" key="3">
    <source>
        <dbReference type="ARBA" id="ARBA00007686"/>
    </source>
</evidence>
<comment type="cofactor">
    <cofactor evidence="2">
        <name>Mg(2+)</name>
        <dbReference type="ChEBI" id="CHEBI:18420"/>
    </cofactor>
</comment>
<proteinExistence type="inferred from homology"/>
<dbReference type="EMBL" id="MAAO01000004">
    <property type="protein sequence ID" value="OUR98697.1"/>
    <property type="molecule type" value="Genomic_DNA"/>
</dbReference>
<comment type="similarity">
    <text evidence="4">In the C-terminal section; belongs to the phosphate acetyltransferase and butyryltransferase family.</text>
</comment>
<keyword evidence="5 9" id="KW-0479">Metal-binding</keyword>
<dbReference type="GO" id="GO:0016616">
    <property type="term" value="F:oxidoreductase activity, acting on the CH-OH group of donors, NAD or NADP as acceptor"/>
    <property type="evidence" value="ECO:0007669"/>
    <property type="project" value="InterPro"/>
</dbReference>
<dbReference type="AlphaFoldDB" id="A0A1Y5FAX0"/>
<feature type="active site" description="Proton acceptor" evidence="8">
    <location>
        <position position="99"/>
    </location>
</feature>
<dbReference type="InterPro" id="IPR045213">
    <property type="entry name" value="Malic_NAD-bd_bact_type"/>
</dbReference>
<sequence length="764" mass="83779">MTTKPTTEETNKRALEYHNGERPGKIEVVSTKPCVTAEDLSLAYTPGVAAPCLEIAKDPENAFKYTSKGNLVGVISNGTAVLGLGNIGALAGKPVMEGKGVLFKRFADVDVFDIEVNEDTVEGMVRVISSLEPTFGGINLEDIKAPECFEIEKQLIEKMNIPVFHDDQHGTAIIASAGFINAVDIADKKMDKVKVVFSGAGAAAMACAKLFYKLGVKHQNLLMCDSKGVIYKGRENGMNIYKEEFAAESDKRTLADALVDADAFIGCSARGVLSGEMVKTMAKDPIIFAMANPEPEIYPHEAHAVRSDVIMATGRSDFPNQVNNVLGFPFIFRGALDVRATKINDEMKLAAVMALANLAKEDVPEEVKMAYAGQSFTYGREYLIPKPFDTRVLTRVSPAVAKAAMDSGVAKTPIKDMAEYAKGLEERLGSSGSFLKSLRDRLTAKVSEKGKKTRVVFAEGSNSRILEAVNSLAQEGRIEPILLGDKETIFKKMEELGLDSLKELEIIQPSKHKRFEEFYREYCSMKQRNGISIYHAEDNMAQENYFGAMMVRKGMADTLLSGPTLSYPECFKPVINVIGTQEGMKAAGVYILIFKNRVLFLADTTSQINPSPEDLCDIAKSTAKLFKQLINRDPNIAFLSFSNFGSNNHAEAKKMKKAVKLCHERYPSLNVEGEMQADVAVNSYIREKLFGFSEMKGAADILIFPDLNSANISYKLLQQLSEADAIGPILVSMNDNVNIIQRTAPVSEIINMSNITALLAEEEK</sequence>
<name>A0A1Y5FAX0_9BACT</name>
<dbReference type="PANTHER" id="PTHR43237">
    <property type="entry name" value="NADP-DEPENDENT MALIC ENZYME"/>
    <property type="match status" value="1"/>
</dbReference>
<evidence type="ECO:0000259" key="11">
    <source>
        <dbReference type="SMART" id="SM00919"/>
    </source>
</evidence>
<evidence type="ECO:0000256" key="10">
    <source>
        <dbReference type="PIRSR" id="PIRSR036684-3"/>
    </source>
</evidence>
<dbReference type="InterPro" id="IPR012188">
    <property type="entry name" value="ME_PTA"/>
</dbReference>
<evidence type="ECO:0000256" key="7">
    <source>
        <dbReference type="ARBA" id="ARBA00023268"/>
    </source>
</evidence>
<dbReference type="SUPFAM" id="SSF53223">
    <property type="entry name" value="Aminoacid dehydrogenase-like, N-terminal domain"/>
    <property type="match status" value="1"/>
</dbReference>
<comment type="similarity">
    <text evidence="3">In the N-terminal section; belongs to the malic enzymes family.</text>
</comment>
<dbReference type="GO" id="GO:0016746">
    <property type="term" value="F:acyltransferase activity"/>
    <property type="evidence" value="ECO:0007669"/>
    <property type="project" value="InterPro"/>
</dbReference>
<keyword evidence="10" id="KW-0521">NADP</keyword>
<evidence type="ECO:0000256" key="9">
    <source>
        <dbReference type="PIRSR" id="PIRSR036684-2"/>
    </source>
</evidence>
<feature type="domain" description="Malic enzyme N-terminal" evidence="12">
    <location>
        <begin position="23"/>
        <end position="156"/>
    </location>
</feature>
<dbReference type="InterPro" id="IPR012301">
    <property type="entry name" value="Malic_N_dom"/>
</dbReference>
<keyword evidence="7" id="KW-0511">Multifunctional enzyme</keyword>
<dbReference type="Gene3D" id="3.40.50.10380">
    <property type="entry name" value="Malic enzyme, N-terminal domain"/>
    <property type="match status" value="1"/>
</dbReference>
<dbReference type="Gene3D" id="3.40.50.10950">
    <property type="match status" value="1"/>
</dbReference>
<dbReference type="Gene3D" id="3.40.50.10750">
    <property type="entry name" value="Isocitrate/Isopropylmalate dehydrogenase-like"/>
    <property type="match status" value="1"/>
</dbReference>
<dbReference type="PIRSF" id="PIRSF036684">
    <property type="entry name" value="ME_PTA"/>
    <property type="match status" value="1"/>
</dbReference>
<dbReference type="InterPro" id="IPR051674">
    <property type="entry name" value="Malate_Decarboxylase"/>
</dbReference>
<dbReference type="SUPFAM" id="SSF53659">
    <property type="entry name" value="Isocitrate/Isopropylmalate dehydrogenase-like"/>
    <property type="match status" value="1"/>
</dbReference>
<dbReference type="SUPFAM" id="SSF51735">
    <property type="entry name" value="NAD(P)-binding Rossmann-fold domains"/>
    <property type="match status" value="1"/>
</dbReference>
<dbReference type="Pfam" id="PF01515">
    <property type="entry name" value="PTA_PTB"/>
    <property type="match status" value="1"/>
</dbReference>
<dbReference type="FunFam" id="3.40.50.720:FF:000095">
    <property type="entry name" value="NADP-dependent malic enzyme"/>
    <property type="match status" value="1"/>
</dbReference>
<dbReference type="Pfam" id="PF00390">
    <property type="entry name" value="malic"/>
    <property type="match status" value="1"/>
</dbReference>
<dbReference type="GO" id="GO:0004470">
    <property type="term" value="F:malic enzyme activity"/>
    <property type="evidence" value="ECO:0007669"/>
    <property type="project" value="InterPro"/>
</dbReference>
<dbReference type="GO" id="GO:0046872">
    <property type="term" value="F:metal ion binding"/>
    <property type="evidence" value="ECO:0007669"/>
    <property type="project" value="UniProtKB-KW"/>
</dbReference>
<evidence type="ECO:0000256" key="4">
    <source>
        <dbReference type="ARBA" id="ARBA00008756"/>
    </source>
</evidence>
<dbReference type="InterPro" id="IPR036291">
    <property type="entry name" value="NAD(P)-bd_dom_sf"/>
</dbReference>
<evidence type="ECO:0000313" key="13">
    <source>
        <dbReference type="EMBL" id="OUR98697.1"/>
    </source>
</evidence>
<evidence type="ECO:0000256" key="8">
    <source>
        <dbReference type="PIRSR" id="PIRSR036684-1"/>
    </source>
</evidence>
<evidence type="ECO:0000256" key="6">
    <source>
        <dbReference type="ARBA" id="ARBA00023002"/>
    </source>
</evidence>
<dbReference type="SMART" id="SM00919">
    <property type="entry name" value="Malic_M"/>
    <property type="match status" value="1"/>
</dbReference>
<dbReference type="InterPro" id="IPR046346">
    <property type="entry name" value="Aminoacid_DH-like_N_sf"/>
</dbReference>
<feature type="binding site" evidence="9">
    <location>
        <position position="141"/>
    </location>
    <ligand>
        <name>a divalent metal cation</name>
        <dbReference type="ChEBI" id="CHEBI:60240"/>
    </ligand>
</feature>
<dbReference type="CDD" id="cd05311">
    <property type="entry name" value="NAD_bind_2_malic_enz"/>
    <property type="match status" value="1"/>
</dbReference>